<name>A0AAD7ZIX5_DIPPU</name>
<dbReference type="EMBL" id="JASPKZ010007983">
    <property type="protein sequence ID" value="KAJ9581205.1"/>
    <property type="molecule type" value="Genomic_DNA"/>
</dbReference>
<proteinExistence type="predicted"/>
<dbReference type="PANTHER" id="PTHR39313">
    <property type="entry name" value="IM:7138239"/>
    <property type="match status" value="1"/>
</dbReference>
<sequence length="344" mass="37850">MSYTGARAILYMSLLVIIFPTHSYGAGVGGAGAGLALNGDKHHRNVEHRGRHHHNQQQQHGNQNLEDATQLTTTPSGELEDRREDFDNACCSRQEKYVAIGFGVSGEVVQLDVGQCQKSCRSLFTLMDPDITDSDISPFKPCAAEAACLPSKSRLQRVSTLHGMQQLAVVEECECRHKPERCYRQPHTLQLYPGTPYETHLDVGICSGRCQSEAGCRPVRNKTVSVPGPNGVHCHSVIEECTCTGGCYRMSSLEIVYDYTDLVLNDTETSPAIKEVDVGRCSGTCTGGQTRKCLFRDQADPNKCLAGLYGKQSSCTPSHFKVHRYTSKDRQAKEIIAITDCKCM</sequence>
<dbReference type="Proteomes" id="UP001233999">
    <property type="component" value="Unassembled WGS sequence"/>
</dbReference>
<reference evidence="3" key="1">
    <citation type="journal article" date="2023" name="IScience">
        <title>Live-bearing cockroach genome reveals convergent evolutionary mechanisms linked to viviparity in insects and beyond.</title>
        <authorList>
            <person name="Fouks B."/>
            <person name="Harrison M.C."/>
            <person name="Mikhailova A.A."/>
            <person name="Marchal E."/>
            <person name="English S."/>
            <person name="Carruthers M."/>
            <person name="Jennings E.C."/>
            <person name="Chiamaka E.L."/>
            <person name="Frigard R.A."/>
            <person name="Pippel M."/>
            <person name="Attardo G.M."/>
            <person name="Benoit J.B."/>
            <person name="Bornberg-Bauer E."/>
            <person name="Tobe S.S."/>
        </authorList>
    </citation>
    <scope>NUCLEOTIDE SEQUENCE</scope>
    <source>
        <strain evidence="3">Stay&amp;Tobe</strain>
    </source>
</reference>
<accession>A0AAD7ZIX5</accession>
<gene>
    <name evidence="3" type="ORF">L9F63_023616</name>
</gene>
<dbReference type="AlphaFoldDB" id="A0AAD7ZIX5"/>
<reference evidence="3" key="2">
    <citation type="submission" date="2023-05" db="EMBL/GenBank/DDBJ databases">
        <authorList>
            <person name="Fouks B."/>
        </authorList>
    </citation>
    <scope>NUCLEOTIDE SEQUENCE</scope>
    <source>
        <strain evidence="3">Stay&amp;Tobe</strain>
        <tissue evidence="3">Testes</tissue>
    </source>
</reference>
<keyword evidence="2" id="KW-0732">Signal</keyword>
<feature type="chain" id="PRO_5042256932" evidence="2">
    <location>
        <begin position="26"/>
        <end position="344"/>
    </location>
</feature>
<feature type="region of interest" description="Disordered" evidence="1">
    <location>
        <begin position="47"/>
        <end position="67"/>
    </location>
</feature>
<keyword evidence="4" id="KW-1185">Reference proteome</keyword>
<protein>
    <submittedName>
        <fullName evidence="3">Uncharacterized protein</fullName>
    </submittedName>
</protein>
<evidence type="ECO:0000256" key="2">
    <source>
        <dbReference type="SAM" id="SignalP"/>
    </source>
</evidence>
<evidence type="ECO:0000256" key="1">
    <source>
        <dbReference type="SAM" id="MobiDB-lite"/>
    </source>
</evidence>
<feature type="signal peptide" evidence="2">
    <location>
        <begin position="1"/>
        <end position="25"/>
    </location>
</feature>
<evidence type="ECO:0000313" key="4">
    <source>
        <dbReference type="Proteomes" id="UP001233999"/>
    </source>
</evidence>
<dbReference type="PANTHER" id="PTHR39313:SF1">
    <property type="entry name" value="IM:7138239"/>
    <property type="match status" value="1"/>
</dbReference>
<evidence type="ECO:0000313" key="3">
    <source>
        <dbReference type="EMBL" id="KAJ9581205.1"/>
    </source>
</evidence>
<organism evidence="3 4">
    <name type="scientific">Diploptera punctata</name>
    <name type="common">Pacific beetle cockroach</name>
    <dbReference type="NCBI Taxonomy" id="6984"/>
    <lineage>
        <taxon>Eukaryota</taxon>
        <taxon>Metazoa</taxon>
        <taxon>Ecdysozoa</taxon>
        <taxon>Arthropoda</taxon>
        <taxon>Hexapoda</taxon>
        <taxon>Insecta</taxon>
        <taxon>Pterygota</taxon>
        <taxon>Neoptera</taxon>
        <taxon>Polyneoptera</taxon>
        <taxon>Dictyoptera</taxon>
        <taxon>Blattodea</taxon>
        <taxon>Blaberoidea</taxon>
        <taxon>Blaberidae</taxon>
        <taxon>Diplopterinae</taxon>
        <taxon>Diploptera</taxon>
    </lineage>
</organism>
<comment type="caution">
    <text evidence="3">The sequence shown here is derived from an EMBL/GenBank/DDBJ whole genome shotgun (WGS) entry which is preliminary data.</text>
</comment>